<organism evidence="5 6">
    <name type="scientific">Flavobacterium bizetiae</name>
    <dbReference type="NCBI Taxonomy" id="2704140"/>
    <lineage>
        <taxon>Bacteria</taxon>
        <taxon>Pseudomonadati</taxon>
        <taxon>Bacteroidota</taxon>
        <taxon>Flavobacteriia</taxon>
        <taxon>Flavobacteriales</taxon>
        <taxon>Flavobacteriaceae</taxon>
        <taxon>Flavobacterium</taxon>
    </lineage>
</organism>
<feature type="domain" description="Methyltransferase type 11" evidence="4">
    <location>
        <begin position="53"/>
        <end position="147"/>
    </location>
</feature>
<dbReference type="PANTHER" id="PTHR43464:SF19">
    <property type="entry name" value="UBIQUINONE BIOSYNTHESIS O-METHYLTRANSFERASE, MITOCHONDRIAL"/>
    <property type="match status" value="1"/>
</dbReference>
<dbReference type="PANTHER" id="PTHR43464">
    <property type="entry name" value="METHYLTRANSFERASE"/>
    <property type="match status" value="1"/>
</dbReference>
<dbReference type="EC" id="2.1.1.222" evidence="5"/>
<dbReference type="GO" id="GO:0008757">
    <property type="term" value="F:S-adenosylmethionine-dependent methyltransferase activity"/>
    <property type="evidence" value="ECO:0007669"/>
    <property type="project" value="InterPro"/>
</dbReference>
<dbReference type="Pfam" id="PF08241">
    <property type="entry name" value="Methyltransf_11"/>
    <property type="match status" value="1"/>
</dbReference>
<dbReference type="Gene3D" id="3.40.50.150">
    <property type="entry name" value="Vaccinia Virus protein VP39"/>
    <property type="match status" value="1"/>
</dbReference>
<dbReference type="CDD" id="cd02440">
    <property type="entry name" value="AdoMet_MTases"/>
    <property type="match status" value="1"/>
</dbReference>
<proteinExistence type="predicted"/>
<accession>A0A6J4GPW7</accession>
<keyword evidence="6" id="KW-1185">Reference proteome</keyword>
<keyword evidence="5" id="KW-0830">Ubiquinone</keyword>
<keyword evidence="2 5" id="KW-0808">Transferase</keyword>
<keyword evidence="3" id="KW-0949">S-adenosyl-L-methionine</keyword>
<dbReference type="GO" id="GO:0102208">
    <property type="term" value="F:2-polyprenyl-6-hydroxyphenol methylase activity"/>
    <property type="evidence" value="ECO:0007669"/>
    <property type="project" value="UniProtKB-EC"/>
</dbReference>
<evidence type="ECO:0000256" key="3">
    <source>
        <dbReference type="ARBA" id="ARBA00022691"/>
    </source>
</evidence>
<name>A0A6J4GPW7_9FLAO</name>
<keyword evidence="1 5" id="KW-0489">Methyltransferase</keyword>
<evidence type="ECO:0000313" key="5">
    <source>
        <dbReference type="EMBL" id="CAA9201298.1"/>
    </source>
</evidence>
<reference evidence="5 6" key="1">
    <citation type="submission" date="2020-02" db="EMBL/GenBank/DDBJ databases">
        <authorList>
            <person name="Criscuolo A."/>
        </authorList>
    </citation>
    <scope>NUCLEOTIDE SEQUENCE [LARGE SCALE GENOMIC DNA]</scope>
    <source>
        <strain evidence="5">CIP105534</strain>
    </source>
</reference>
<evidence type="ECO:0000259" key="4">
    <source>
        <dbReference type="Pfam" id="PF08241"/>
    </source>
</evidence>
<dbReference type="AlphaFoldDB" id="A0A6J4GPW7"/>
<gene>
    <name evidence="5" type="primary">COQ3_2</name>
    <name evidence="5" type="ORF">FLA105534_03520</name>
</gene>
<dbReference type="InterPro" id="IPR029063">
    <property type="entry name" value="SAM-dependent_MTases_sf"/>
</dbReference>
<dbReference type="Proteomes" id="UP000479938">
    <property type="component" value="Unassembled WGS sequence"/>
</dbReference>
<sequence length="249" mass="29140">MKKKKEMKQNIYDDEDFFENYGKMPRSVDGLNSAGEWHVLKNMLPDFKGKSVLDLGCGYGWHCIYAKEQGAENVIGIDLSKKMIDKAKENSKQLAIDYYQMPVEDIDFKEEQFDIVFSSLTFHYIENLNAVFRKIYQYLKKGGSFVFSMEHPVFTSRAEQDWFTDENGTRLHWPVDDYQEEGIRQTNFLGHNVIKYHRTVANIINTVIESGFSIQQISEPKPSEEIIEKYAEMKDELRRPIFIMISALK</sequence>
<evidence type="ECO:0000256" key="1">
    <source>
        <dbReference type="ARBA" id="ARBA00022603"/>
    </source>
</evidence>
<dbReference type="InterPro" id="IPR013216">
    <property type="entry name" value="Methyltransf_11"/>
</dbReference>
<protein>
    <submittedName>
        <fullName evidence="5">Ubiquinone biosynthesis O-methyltransferase, mitochondrial</fullName>
        <ecNumber evidence="5">2.1.1.222</ecNumber>
    </submittedName>
</protein>
<evidence type="ECO:0000256" key="2">
    <source>
        <dbReference type="ARBA" id="ARBA00022679"/>
    </source>
</evidence>
<dbReference type="SUPFAM" id="SSF53335">
    <property type="entry name" value="S-adenosyl-L-methionine-dependent methyltransferases"/>
    <property type="match status" value="1"/>
</dbReference>
<evidence type="ECO:0000313" key="6">
    <source>
        <dbReference type="Proteomes" id="UP000479938"/>
    </source>
</evidence>
<dbReference type="EMBL" id="CADCSU010000125">
    <property type="protein sequence ID" value="CAA9201298.1"/>
    <property type="molecule type" value="Genomic_DNA"/>
</dbReference>
<dbReference type="GO" id="GO:0032259">
    <property type="term" value="P:methylation"/>
    <property type="evidence" value="ECO:0007669"/>
    <property type="project" value="UniProtKB-KW"/>
</dbReference>